<dbReference type="eggNOG" id="KOG0619">
    <property type="taxonomic scope" value="Eukaryota"/>
</dbReference>
<keyword evidence="2 5" id="KW-0732">Signal</keyword>
<feature type="chain" id="PRO_5003237827" description="LRRCT domain-containing protein" evidence="5">
    <location>
        <begin position="35"/>
        <end position="406"/>
    </location>
</feature>
<dbReference type="PANTHER" id="PTHR24369:SF210">
    <property type="entry name" value="CHAOPTIN-RELATED"/>
    <property type="match status" value="1"/>
</dbReference>
<dbReference type="PhylomeDB" id="E9H6R8"/>
<dbReference type="AlphaFoldDB" id="E9H6R8"/>
<dbReference type="KEGG" id="dpx:DAPPUDRAFT_308179"/>
<name>E9H6R8_DAPPU</name>
<keyword evidence="4" id="KW-0472">Membrane</keyword>
<evidence type="ECO:0000256" key="2">
    <source>
        <dbReference type="ARBA" id="ARBA00022729"/>
    </source>
</evidence>
<evidence type="ECO:0000256" key="4">
    <source>
        <dbReference type="SAM" id="Phobius"/>
    </source>
</evidence>
<evidence type="ECO:0000256" key="5">
    <source>
        <dbReference type="SAM" id="SignalP"/>
    </source>
</evidence>
<dbReference type="Proteomes" id="UP000000305">
    <property type="component" value="Unassembled WGS sequence"/>
</dbReference>
<dbReference type="PROSITE" id="PS51450">
    <property type="entry name" value="LRR"/>
    <property type="match status" value="1"/>
</dbReference>
<dbReference type="Gene3D" id="3.80.10.10">
    <property type="entry name" value="Ribonuclease Inhibitor"/>
    <property type="match status" value="2"/>
</dbReference>
<evidence type="ECO:0000313" key="6">
    <source>
        <dbReference type="EMBL" id="EFX72555.1"/>
    </source>
</evidence>
<keyword evidence="1" id="KW-0433">Leucine-rich repeat</keyword>
<keyword evidence="7" id="KW-1185">Reference proteome</keyword>
<proteinExistence type="predicted"/>
<evidence type="ECO:0000256" key="3">
    <source>
        <dbReference type="ARBA" id="ARBA00022737"/>
    </source>
</evidence>
<reference evidence="6 7" key="1">
    <citation type="journal article" date="2011" name="Science">
        <title>The ecoresponsive genome of Daphnia pulex.</title>
        <authorList>
            <person name="Colbourne J.K."/>
            <person name="Pfrender M.E."/>
            <person name="Gilbert D."/>
            <person name="Thomas W.K."/>
            <person name="Tucker A."/>
            <person name="Oakley T.H."/>
            <person name="Tokishita S."/>
            <person name="Aerts A."/>
            <person name="Arnold G.J."/>
            <person name="Basu M.K."/>
            <person name="Bauer D.J."/>
            <person name="Caceres C.E."/>
            <person name="Carmel L."/>
            <person name="Casola C."/>
            <person name="Choi J.H."/>
            <person name="Detter J.C."/>
            <person name="Dong Q."/>
            <person name="Dusheyko S."/>
            <person name="Eads B.D."/>
            <person name="Frohlich T."/>
            <person name="Geiler-Samerotte K.A."/>
            <person name="Gerlach D."/>
            <person name="Hatcher P."/>
            <person name="Jogdeo S."/>
            <person name="Krijgsveld J."/>
            <person name="Kriventseva E.V."/>
            <person name="Kultz D."/>
            <person name="Laforsch C."/>
            <person name="Lindquist E."/>
            <person name="Lopez J."/>
            <person name="Manak J.R."/>
            <person name="Muller J."/>
            <person name="Pangilinan J."/>
            <person name="Patwardhan R.P."/>
            <person name="Pitluck S."/>
            <person name="Pritham E.J."/>
            <person name="Rechtsteiner A."/>
            <person name="Rho M."/>
            <person name="Rogozin I.B."/>
            <person name="Sakarya O."/>
            <person name="Salamov A."/>
            <person name="Schaack S."/>
            <person name="Shapiro H."/>
            <person name="Shiga Y."/>
            <person name="Skalitzky C."/>
            <person name="Smith Z."/>
            <person name="Souvorov A."/>
            <person name="Sung W."/>
            <person name="Tang Z."/>
            <person name="Tsuchiya D."/>
            <person name="Tu H."/>
            <person name="Vos H."/>
            <person name="Wang M."/>
            <person name="Wolf Y.I."/>
            <person name="Yamagata H."/>
            <person name="Yamada T."/>
            <person name="Ye Y."/>
            <person name="Shaw J.R."/>
            <person name="Andrews J."/>
            <person name="Crease T.J."/>
            <person name="Tang H."/>
            <person name="Lucas S.M."/>
            <person name="Robertson H.M."/>
            <person name="Bork P."/>
            <person name="Koonin E.V."/>
            <person name="Zdobnov E.M."/>
            <person name="Grigoriev I.V."/>
            <person name="Lynch M."/>
            <person name="Boore J.L."/>
        </authorList>
    </citation>
    <scope>NUCLEOTIDE SEQUENCE [LARGE SCALE GENOMIC DNA]</scope>
</reference>
<dbReference type="InterPro" id="IPR032675">
    <property type="entry name" value="LRR_dom_sf"/>
</dbReference>
<dbReference type="SUPFAM" id="SSF52058">
    <property type="entry name" value="L domain-like"/>
    <property type="match status" value="1"/>
</dbReference>
<dbReference type="HOGENOM" id="CLU_028059_0_0_1"/>
<feature type="signal peptide" evidence="5">
    <location>
        <begin position="1"/>
        <end position="34"/>
    </location>
</feature>
<accession>E9H6R8</accession>
<gene>
    <name evidence="6" type="ORF">DAPPUDRAFT_308179</name>
</gene>
<protein>
    <recommendedName>
        <fullName evidence="8">LRRCT domain-containing protein</fullName>
    </recommendedName>
</protein>
<feature type="transmembrane region" description="Helical" evidence="4">
    <location>
        <begin position="354"/>
        <end position="379"/>
    </location>
</feature>
<dbReference type="PANTHER" id="PTHR24369">
    <property type="entry name" value="ANTIGEN BSP, PUTATIVE-RELATED"/>
    <property type="match status" value="1"/>
</dbReference>
<dbReference type="InParanoid" id="E9H6R8"/>
<keyword evidence="4" id="KW-0812">Transmembrane</keyword>
<keyword evidence="4" id="KW-1133">Transmembrane helix</keyword>
<dbReference type="EMBL" id="GL732598">
    <property type="protein sequence ID" value="EFX72555.1"/>
    <property type="molecule type" value="Genomic_DNA"/>
</dbReference>
<keyword evidence="3" id="KW-0677">Repeat</keyword>
<evidence type="ECO:0000256" key="1">
    <source>
        <dbReference type="ARBA" id="ARBA00022614"/>
    </source>
</evidence>
<dbReference type="Pfam" id="PF13516">
    <property type="entry name" value="LRR_6"/>
    <property type="match status" value="1"/>
</dbReference>
<dbReference type="InterPro" id="IPR001611">
    <property type="entry name" value="Leu-rich_rpt"/>
</dbReference>
<dbReference type="OrthoDB" id="6343311at2759"/>
<evidence type="ECO:0000313" key="7">
    <source>
        <dbReference type="Proteomes" id="UP000000305"/>
    </source>
</evidence>
<dbReference type="STRING" id="6669.E9H6R8"/>
<sequence length="406" mass="46109">MPKGTVKHYHDNFDFCSFLFVSLFVWAIVSSSEACPVACNCLSNQKWECTNITSLGDILENSSRAVRELTLIHITDLNSFSDHLGTSFNASFESVRKFTIQQSTINRISALFIDSFPNVERVFLGDNQFSCSEHILTLQRWESKTRKDKLQCSSPDGVAKTELFLALKTISRVKEECPSPCRCVVKSMNSQYSVPNLLVNCSRSNLKVIPDSLPKSWVIELDLSHNQIEDASPLFSLPFYRNVPVLNLAHNHIQDIQVPNDTSQKNHFRLLNLSHNKLTQLPENLLGETDTFSYQPLIMLRSNPWMCDCNSVKMFQTIAMKQLHIIGDFIYLTCEGDLEGQLISSPTSLHRLCYVPAVAIMTIRCVNIVFFILIALVLIKTAFDLRSMYAVGIFHYFAHLLLLPSR</sequence>
<dbReference type="InterPro" id="IPR050541">
    <property type="entry name" value="LRR_TM_domain-containing"/>
</dbReference>
<organism evidence="6 7">
    <name type="scientific">Daphnia pulex</name>
    <name type="common">Water flea</name>
    <dbReference type="NCBI Taxonomy" id="6669"/>
    <lineage>
        <taxon>Eukaryota</taxon>
        <taxon>Metazoa</taxon>
        <taxon>Ecdysozoa</taxon>
        <taxon>Arthropoda</taxon>
        <taxon>Crustacea</taxon>
        <taxon>Branchiopoda</taxon>
        <taxon>Diplostraca</taxon>
        <taxon>Cladocera</taxon>
        <taxon>Anomopoda</taxon>
        <taxon>Daphniidae</taxon>
        <taxon>Daphnia</taxon>
    </lineage>
</organism>
<evidence type="ECO:0008006" key="8">
    <source>
        <dbReference type="Google" id="ProtNLM"/>
    </source>
</evidence>